<feature type="chain" id="PRO_5043730500" description="EF-hand domain-containing protein" evidence="1">
    <location>
        <begin position="22"/>
        <end position="233"/>
    </location>
</feature>
<proteinExistence type="predicted"/>
<reference evidence="3" key="1">
    <citation type="journal article" date="2016" name="Front. Microbiol.">
        <title>Genome Sequence of the Piezophilic, Mesophilic Sulfate-Reducing Bacterium Desulfovibrio indicus J2T.</title>
        <authorList>
            <person name="Cao J."/>
            <person name="Maignien L."/>
            <person name="Shao Z."/>
            <person name="Alain K."/>
            <person name="Jebbar M."/>
        </authorList>
    </citation>
    <scope>NUCLEOTIDE SEQUENCE</scope>
    <source>
        <strain evidence="3">DSM 16372</strain>
    </source>
</reference>
<organism evidence="3 4">
    <name type="scientific">Methylobacterium hispanicum</name>
    <dbReference type="NCBI Taxonomy" id="270350"/>
    <lineage>
        <taxon>Bacteria</taxon>
        <taxon>Pseudomonadati</taxon>
        <taxon>Pseudomonadota</taxon>
        <taxon>Alphaproteobacteria</taxon>
        <taxon>Hyphomicrobiales</taxon>
        <taxon>Methylobacteriaceae</taxon>
        <taxon>Methylobacterium</taxon>
    </lineage>
</organism>
<dbReference type="RefSeq" id="WP_238232002.1">
    <property type="nucleotide sequence ID" value="NZ_BPQO01000045.1"/>
</dbReference>
<feature type="signal peptide" evidence="1">
    <location>
        <begin position="1"/>
        <end position="21"/>
    </location>
</feature>
<gene>
    <name evidence="3" type="ORF">BHAOGJBA_6000</name>
</gene>
<dbReference type="GO" id="GO:0005509">
    <property type="term" value="F:calcium ion binding"/>
    <property type="evidence" value="ECO:0007669"/>
    <property type="project" value="InterPro"/>
</dbReference>
<dbReference type="Pfam" id="PF13202">
    <property type="entry name" value="EF-hand_5"/>
    <property type="match status" value="1"/>
</dbReference>
<keyword evidence="1" id="KW-0732">Signal</keyword>
<comment type="caution">
    <text evidence="3">The sequence shown here is derived from an EMBL/GenBank/DDBJ whole genome shotgun (WGS) entry which is preliminary data.</text>
</comment>
<dbReference type="EMBL" id="BPQO01000045">
    <property type="protein sequence ID" value="GJD92446.1"/>
    <property type="molecule type" value="Genomic_DNA"/>
</dbReference>
<evidence type="ECO:0000259" key="2">
    <source>
        <dbReference type="PROSITE" id="PS50222"/>
    </source>
</evidence>
<evidence type="ECO:0000256" key="1">
    <source>
        <dbReference type="SAM" id="SignalP"/>
    </source>
</evidence>
<sequence length="233" mass="24636">MRALVLGSLTCLIALPSAVLAMPEPQPLASLASAIYSAADADGDGLVTRTELDAALVSFSDRTQPDFERDWATMLRVAGVDKRADRVDFPAAVRGALGLYGRADADGDDRVTEAEKLALVATLPEDDRDAALELMASSDADMDGVVDPTELANVRQEVENYLAAQAVDPDAVPADGVVLKVDTLARFVERAEALKADTLRRFERVAANGCSAQVALLRADADRVAEAVAPDAR</sequence>
<protein>
    <recommendedName>
        <fullName evidence="2">EF-hand domain-containing protein</fullName>
    </recommendedName>
</protein>
<dbReference type="PROSITE" id="PS00018">
    <property type="entry name" value="EF_HAND_1"/>
    <property type="match status" value="2"/>
</dbReference>
<dbReference type="InterPro" id="IPR002048">
    <property type="entry name" value="EF_hand_dom"/>
</dbReference>
<evidence type="ECO:0000313" key="4">
    <source>
        <dbReference type="Proteomes" id="UP001055247"/>
    </source>
</evidence>
<name>A0AAV4ZWY2_9HYPH</name>
<dbReference type="PROSITE" id="PS50222">
    <property type="entry name" value="EF_HAND_2"/>
    <property type="match status" value="1"/>
</dbReference>
<dbReference type="InterPro" id="IPR018247">
    <property type="entry name" value="EF_Hand_1_Ca_BS"/>
</dbReference>
<keyword evidence="4" id="KW-1185">Reference proteome</keyword>
<evidence type="ECO:0000313" key="3">
    <source>
        <dbReference type="EMBL" id="GJD92446.1"/>
    </source>
</evidence>
<feature type="domain" description="EF-hand" evidence="2">
    <location>
        <begin position="27"/>
        <end position="62"/>
    </location>
</feature>
<dbReference type="InterPro" id="IPR011992">
    <property type="entry name" value="EF-hand-dom_pair"/>
</dbReference>
<dbReference type="SUPFAM" id="SSF47473">
    <property type="entry name" value="EF-hand"/>
    <property type="match status" value="1"/>
</dbReference>
<accession>A0AAV4ZWY2</accession>
<reference evidence="3" key="2">
    <citation type="submission" date="2021-08" db="EMBL/GenBank/DDBJ databases">
        <authorList>
            <person name="Tani A."/>
            <person name="Ola A."/>
            <person name="Ogura Y."/>
            <person name="Katsura K."/>
            <person name="Hayashi T."/>
        </authorList>
    </citation>
    <scope>NUCLEOTIDE SEQUENCE</scope>
    <source>
        <strain evidence="3">DSM 16372</strain>
    </source>
</reference>
<dbReference type="AlphaFoldDB" id="A0AAV4ZWY2"/>
<dbReference type="Gene3D" id="1.10.238.10">
    <property type="entry name" value="EF-hand"/>
    <property type="match status" value="1"/>
</dbReference>
<dbReference type="Proteomes" id="UP001055247">
    <property type="component" value="Unassembled WGS sequence"/>
</dbReference>